<gene>
    <name evidence="4" type="ORF">SAMN04487771_10284</name>
</gene>
<evidence type="ECO:0000259" key="3">
    <source>
        <dbReference type="Pfam" id="PF01467"/>
    </source>
</evidence>
<dbReference type="InterPro" id="IPR050385">
    <property type="entry name" value="Archaeal_FAD_synthase"/>
</dbReference>
<sequence>MAKILTFGVYDYFHLGHLRLFEQCRKYADYVIVAVQNGEYIKAFKPEADVLYSTEERVEMISALRIVDEVVVYNTVCPAELEKIDFDILALGEDHVGKRFDEITVWCDAHGKKVVRLKRTPGIASSQIKKELKG</sequence>
<dbReference type="SUPFAM" id="SSF52374">
    <property type="entry name" value="Nucleotidylyl transferase"/>
    <property type="match status" value="1"/>
</dbReference>
<protein>
    <submittedName>
        <fullName evidence="4">Glycerol-3-phosphate cytidylyltransferase</fullName>
    </submittedName>
</protein>
<name>A0A1I0FTN2_9FIRM</name>
<keyword evidence="1 4" id="KW-0808">Transferase</keyword>
<proteinExistence type="predicted"/>
<organism evidence="4 5">
    <name type="scientific">[Clostridium] aminophilum</name>
    <dbReference type="NCBI Taxonomy" id="1526"/>
    <lineage>
        <taxon>Bacteria</taxon>
        <taxon>Bacillati</taxon>
        <taxon>Bacillota</taxon>
        <taxon>Clostridia</taxon>
        <taxon>Lachnospirales</taxon>
        <taxon>Lachnospiraceae</taxon>
    </lineage>
</organism>
<keyword evidence="2 4" id="KW-0548">Nucleotidyltransferase</keyword>
<dbReference type="NCBIfam" id="TIGR00125">
    <property type="entry name" value="cyt_tran_rel"/>
    <property type="match status" value="1"/>
</dbReference>
<keyword evidence="5" id="KW-1185">Reference proteome</keyword>
<dbReference type="PANTHER" id="PTHR43793:SF1">
    <property type="entry name" value="FAD SYNTHASE"/>
    <property type="match status" value="1"/>
</dbReference>
<dbReference type="Gene3D" id="3.40.50.620">
    <property type="entry name" value="HUPs"/>
    <property type="match status" value="1"/>
</dbReference>
<evidence type="ECO:0000256" key="1">
    <source>
        <dbReference type="ARBA" id="ARBA00022679"/>
    </source>
</evidence>
<dbReference type="EMBL" id="FOIL01000028">
    <property type="protein sequence ID" value="SET61569.1"/>
    <property type="molecule type" value="Genomic_DNA"/>
</dbReference>
<dbReference type="InterPro" id="IPR014729">
    <property type="entry name" value="Rossmann-like_a/b/a_fold"/>
</dbReference>
<accession>A0A1I0FTN2</accession>
<dbReference type="GO" id="GO:0016779">
    <property type="term" value="F:nucleotidyltransferase activity"/>
    <property type="evidence" value="ECO:0007669"/>
    <property type="project" value="UniProtKB-KW"/>
</dbReference>
<feature type="domain" description="Cytidyltransferase-like" evidence="3">
    <location>
        <begin position="5"/>
        <end position="130"/>
    </location>
</feature>
<dbReference type="Pfam" id="PF01467">
    <property type="entry name" value="CTP_transf_like"/>
    <property type="match status" value="1"/>
</dbReference>
<evidence type="ECO:0000313" key="5">
    <source>
        <dbReference type="Proteomes" id="UP000199820"/>
    </source>
</evidence>
<dbReference type="PANTHER" id="PTHR43793">
    <property type="entry name" value="FAD SYNTHASE"/>
    <property type="match status" value="1"/>
</dbReference>
<dbReference type="AlphaFoldDB" id="A0A1I0FTN2"/>
<reference evidence="4 5" key="1">
    <citation type="submission" date="2016-10" db="EMBL/GenBank/DDBJ databases">
        <authorList>
            <person name="de Groot N.N."/>
        </authorList>
    </citation>
    <scope>NUCLEOTIDE SEQUENCE [LARGE SCALE GENOMIC DNA]</scope>
    <source>
        <strain evidence="4 5">KH1P1</strain>
    </source>
</reference>
<evidence type="ECO:0000313" key="4">
    <source>
        <dbReference type="EMBL" id="SET61569.1"/>
    </source>
</evidence>
<evidence type="ECO:0000256" key="2">
    <source>
        <dbReference type="ARBA" id="ARBA00022695"/>
    </source>
</evidence>
<dbReference type="RefSeq" id="WP_074649727.1">
    <property type="nucleotide sequence ID" value="NZ_FOIL01000028.1"/>
</dbReference>
<dbReference type="Proteomes" id="UP000199820">
    <property type="component" value="Unassembled WGS sequence"/>
</dbReference>
<dbReference type="InterPro" id="IPR004821">
    <property type="entry name" value="Cyt_trans-like"/>
</dbReference>